<feature type="non-terminal residue" evidence="2">
    <location>
        <position position="1"/>
    </location>
</feature>
<dbReference type="EMBL" id="BKCP01007737">
    <property type="protein sequence ID" value="GER47156.1"/>
    <property type="molecule type" value="Genomic_DNA"/>
</dbReference>
<name>A0A5A7QQ93_STRAF</name>
<keyword evidence="2" id="KW-0812">Transmembrane</keyword>
<sequence length="173" mass="17972">ITPEEAESLRKSHRPAKASREKPVHVSGHPPHTVYSSRPNTTTHQEKLSVSAVPIIPSWSRCTTSQLRSSWLCRNLCSGNCSAKLKCSGMKHSATSPDSSATSAGCPTSFSIGLANISAGSITRQHAETHDDVAGDGHGGEFEVAEVAGKGLSDDEHGIGGDAADDGGAHHAP</sequence>
<evidence type="ECO:0000313" key="3">
    <source>
        <dbReference type="Proteomes" id="UP000325081"/>
    </source>
</evidence>
<evidence type="ECO:0000313" key="2">
    <source>
        <dbReference type="EMBL" id="GER47156.1"/>
    </source>
</evidence>
<protein>
    <submittedName>
        <fullName evidence="2">Seven transmembrane MLO family protein</fullName>
    </submittedName>
</protein>
<feature type="region of interest" description="Disordered" evidence="1">
    <location>
        <begin position="1"/>
        <end position="46"/>
    </location>
</feature>
<keyword evidence="3" id="KW-1185">Reference proteome</keyword>
<feature type="compositionally biased region" description="Polar residues" evidence="1">
    <location>
        <begin position="34"/>
        <end position="43"/>
    </location>
</feature>
<comment type="caution">
    <text evidence="2">The sequence shown here is derived from an EMBL/GenBank/DDBJ whole genome shotgun (WGS) entry which is preliminary data.</text>
</comment>
<reference evidence="3" key="1">
    <citation type="journal article" date="2019" name="Curr. Biol.">
        <title>Genome Sequence of Striga asiatica Provides Insight into the Evolution of Plant Parasitism.</title>
        <authorList>
            <person name="Yoshida S."/>
            <person name="Kim S."/>
            <person name="Wafula E.K."/>
            <person name="Tanskanen J."/>
            <person name="Kim Y.M."/>
            <person name="Honaas L."/>
            <person name="Yang Z."/>
            <person name="Spallek T."/>
            <person name="Conn C.E."/>
            <person name="Ichihashi Y."/>
            <person name="Cheong K."/>
            <person name="Cui S."/>
            <person name="Der J.P."/>
            <person name="Gundlach H."/>
            <person name="Jiao Y."/>
            <person name="Hori C."/>
            <person name="Ishida J.K."/>
            <person name="Kasahara H."/>
            <person name="Kiba T."/>
            <person name="Kim M.S."/>
            <person name="Koo N."/>
            <person name="Laohavisit A."/>
            <person name="Lee Y.H."/>
            <person name="Lumba S."/>
            <person name="McCourt P."/>
            <person name="Mortimer J.C."/>
            <person name="Mutuku J.M."/>
            <person name="Nomura T."/>
            <person name="Sasaki-Sekimoto Y."/>
            <person name="Seto Y."/>
            <person name="Wang Y."/>
            <person name="Wakatake T."/>
            <person name="Sakakibara H."/>
            <person name="Demura T."/>
            <person name="Yamaguchi S."/>
            <person name="Yoneyama K."/>
            <person name="Manabe R.I."/>
            <person name="Nelson D.C."/>
            <person name="Schulman A.H."/>
            <person name="Timko M.P."/>
            <person name="dePamphilis C.W."/>
            <person name="Choi D."/>
            <person name="Shirasu K."/>
        </authorList>
    </citation>
    <scope>NUCLEOTIDE SEQUENCE [LARGE SCALE GENOMIC DNA]</scope>
    <source>
        <strain evidence="3">cv. UVA1</strain>
    </source>
</reference>
<keyword evidence="2" id="KW-0472">Membrane</keyword>
<accession>A0A5A7QQ93</accession>
<dbReference type="Proteomes" id="UP000325081">
    <property type="component" value="Unassembled WGS sequence"/>
</dbReference>
<feature type="non-terminal residue" evidence="2">
    <location>
        <position position="173"/>
    </location>
</feature>
<feature type="region of interest" description="Disordered" evidence="1">
    <location>
        <begin position="149"/>
        <end position="173"/>
    </location>
</feature>
<dbReference type="AlphaFoldDB" id="A0A5A7QQ93"/>
<gene>
    <name evidence="2" type="ORF">STAS_24230</name>
</gene>
<proteinExistence type="predicted"/>
<organism evidence="2 3">
    <name type="scientific">Striga asiatica</name>
    <name type="common">Asiatic witchweed</name>
    <name type="synonym">Buchnera asiatica</name>
    <dbReference type="NCBI Taxonomy" id="4170"/>
    <lineage>
        <taxon>Eukaryota</taxon>
        <taxon>Viridiplantae</taxon>
        <taxon>Streptophyta</taxon>
        <taxon>Embryophyta</taxon>
        <taxon>Tracheophyta</taxon>
        <taxon>Spermatophyta</taxon>
        <taxon>Magnoliopsida</taxon>
        <taxon>eudicotyledons</taxon>
        <taxon>Gunneridae</taxon>
        <taxon>Pentapetalae</taxon>
        <taxon>asterids</taxon>
        <taxon>lamiids</taxon>
        <taxon>Lamiales</taxon>
        <taxon>Orobanchaceae</taxon>
        <taxon>Buchnereae</taxon>
        <taxon>Striga</taxon>
    </lineage>
</organism>
<evidence type="ECO:0000256" key="1">
    <source>
        <dbReference type="SAM" id="MobiDB-lite"/>
    </source>
</evidence>